<evidence type="ECO:0000313" key="2">
    <source>
        <dbReference type="EMBL" id="SUJ28802.1"/>
    </source>
</evidence>
<organism evidence="2 3">
    <name type="scientific">Sphingobacterium spiritivorum</name>
    <name type="common">Flavobacterium spiritivorum</name>
    <dbReference type="NCBI Taxonomy" id="258"/>
    <lineage>
        <taxon>Bacteria</taxon>
        <taxon>Pseudomonadati</taxon>
        <taxon>Bacteroidota</taxon>
        <taxon>Sphingobacteriia</taxon>
        <taxon>Sphingobacteriales</taxon>
        <taxon>Sphingobacteriaceae</taxon>
        <taxon>Sphingobacterium</taxon>
    </lineage>
</organism>
<dbReference type="RefSeq" id="WP_003013188.1">
    <property type="nucleotide sequence ID" value="NZ_CP068082.1"/>
</dbReference>
<dbReference type="InterPro" id="IPR038726">
    <property type="entry name" value="PDDEXK_AddAB-type"/>
</dbReference>
<dbReference type="InterPro" id="IPR011604">
    <property type="entry name" value="PDDEXK-like_dom_sf"/>
</dbReference>
<sequence length="359" mass="41832">MMNKIGDINFKEIKRISPSQFYSMKNCAYKSLLAEAFDKKPLLPLSPNAYFGTILHKILELITKGIVKNEDDFNTEFDKQLKIVEDDLQENGFGFFVPLQKKLRNFGLKKIQLKKHLRNKPKQQTNLGVVNFYSERWFESEDKLIGGKVDLIIENNDNIEIIDFKTGAITQDCLDDEGELYSDVKEEYKEQLKIYAYLYFEKTNRFPTSLSLVDLANQQFMVAFSEEECKIIYDEAKKLLKATNNCISTKSFSVTLTEVNCKYCLYRPACSFFVRKLETDFSFNDVFGEIKDVKKFQNGNVSVFLQNGTKQLTIKNFNSEKFDELSDKIKKKISIYNLRKESTDFVYSVTDTTMIYEQI</sequence>
<dbReference type="GO" id="GO:0004386">
    <property type="term" value="F:helicase activity"/>
    <property type="evidence" value="ECO:0007669"/>
    <property type="project" value="UniProtKB-KW"/>
</dbReference>
<evidence type="ECO:0000259" key="1">
    <source>
        <dbReference type="Pfam" id="PF12705"/>
    </source>
</evidence>
<gene>
    <name evidence="2" type="ORF">NCTC11388_04449</name>
</gene>
<evidence type="ECO:0000313" key="3">
    <source>
        <dbReference type="Proteomes" id="UP000254893"/>
    </source>
</evidence>
<dbReference type="Proteomes" id="UP000254893">
    <property type="component" value="Unassembled WGS sequence"/>
</dbReference>
<keyword evidence="2" id="KW-0067">ATP-binding</keyword>
<keyword evidence="2" id="KW-0547">Nucleotide-binding</keyword>
<dbReference type="SUPFAM" id="SSF52980">
    <property type="entry name" value="Restriction endonuclease-like"/>
    <property type="match status" value="1"/>
</dbReference>
<accession>A0A380CTP0</accession>
<proteinExistence type="predicted"/>
<dbReference type="InterPro" id="IPR011335">
    <property type="entry name" value="Restrct_endonuc-II-like"/>
</dbReference>
<dbReference type="EMBL" id="UGYW01000002">
    <property type="protein sequence ID" value="SUJ28802.1"/>
    <property type="molecule type" value="Genomic_DNA"/>
</dbReference>
<name>A0A380CTP0_SPHSI</name>
<dbReference type="AlphaFoldDB" id="A0A380CTP0"/>
<keyword evidence="2" id="KW-0347">Helicase</keyword>
<feature type="domain" description="PD-(D/E)XK endonuclease-like" evidence="1">
    <location>
        <begin position="15"/>
        <end position="270"/>
    </location>
</feature>
<dbReference type="Gene3D" id="3.90.320.10">
    <property type="match status" value="1"/>
</dbReference>
<dbReference type="Pfam" id="PF12705">
    <property type="entry name" value="PDDEXK_1"/>
    <property type="match status" value="1"/>
</dbReference>
<keyword evidence="2" id="KW-0378">Hydrolase</keyword>
<reference evidence="2 3" key="1">
    <citation type="submission" date="2018-06" db="EMBL/GenBank/DDBJ databases">
        <authorList>
            <consortium name="Pathogen Informatics"/>
            <person name="Doyle S."/>
        </authorList>
    </citation>
    <scope>NUCLEOTIDE SEQUENCE [LARGE SCALE GENOMIC DNA]</scope>
    <source>
        <strain evidence="2 3">NCTC11388</strain>
    </source>
</reference>
<protein>
    <submittedName>
        <fullName evidence="2">Inactivated superfamily I helicase</fullName>
    </submittedName>
</protein>